<keyword evidence="3" id="KW-1185">Reference proteome</keyword>
<evidence type="ECO:0000256" key="1">
    <source>
        <dbReference type="SAM" id="Phobius"/>
    </source>
</evidence>
<dbReference type="Proteomes" id="UP000585474">
    <property type="component" value="Unassembled WGS sequence"/>
</dbReference>
<reference evidence="2 3" key="1">
    <citation type="submission" date="2019-07" db="EMBL/GenBank/DDBJ databases">
        <title>De Novo Assembly of kiwifruit Actinidia rufa.</title>
        <authorList>
            <person name="Sugita-Konishi S."/>
            <person name="Sato K."/>
            <person name="Mori E."/>
            <person name="Abe Y."/>
            <person name="Kisaki G."/>
            <person name="Hamano K."/>
            <person name="Suezawa K."/>
            <person name="Otani M."/>
            <person name="Fukuda T."/>
            <person name="Manabe T."/>
            <person name="Gomi K."/>
            <person name="Tabuchi M."/>
            <person name="Akimitsu K."/>
            <person name="Kataoka I."/>
        </authorList>
    </citation>
    <scope>NUCLEOTIDE SEQUENCE [LARGE SCALE GENOMIC DNA]</scope>
    <source>
        <strain evidence="3">cv. Fuchu</strain>
    </source>
</reference>
<evidence type="ECO:0000313" key="2">
    <source>
        <dbReference type="EMBL" id="GFZ09863.1"/>
    </source>
</evidence>
<dbReference type="AlphaFoldDB" id="A0A7J0GGB6"/>
<organism evidence="2 3">
    <name type="scientific">Actinidia rufa</name>
    <dbReference type="NCBI Taxonomy" id="165716"/>
    <lineage>
        <taxon>Eukaryota</taxon>
        <taxon>Viridiplantae</taxon>
        <taxon>Streptophyta</taxon>
        <taxon>Embryophyta</taxon>
        <taxon>Tracheophyta</taxon>
        <taxon>Spermatophyta</taxon>
        <taxon>Magnoliopsida</taxon>
        <taxon>eudicotyledons</taxon>
        <taxon>Gunneridae</taxon>
        <taxon>Pentapetalae</taxon>
        <taxon>asterids</taxon>
        <taxon>Ericales</taxon>
        <taxon>Actinidiaceae</taxon>
        <taxon>Actinidia</taxon>
    </lineage>
</organism>
<keyword evidence="1" id="KW-0812">Transmembrane</keyword>
<sequence>MLNKLRTFGDCSGLKISMQKSNLFVAGISREDLESIKSVLGFTVGRLPFREWNVSGWPVCLFLQGLERGSFGCVGTSYEEANVLFPKTLWLHGIRWVHQHYLQNTSIWEYIGKKRDSAMMKQMLLIQEKIFAMEGSIQAVGNRMGQWVLEEAKGTGIQAKVKKIGLACAVYYIGRLEMRGYLKGHFQNLMVLCLNPPIHSLFLGDGCCGFCSENLVMCCDLSPGWSCFDVASRWWDLLRICYWSFMINYVCCIPLVNLLLVLLNLGCWALLLGLAAGGGSDLFLLDCCYPCCWFALVLGCCPLVPISIAVDASCCRADMGMMLVVACCC</sequence>
<accession>A0A7J0GGB6</accession>
<comment type="caution">
    <text evidence="2">The sequence shown here is derived from an EMBL/GenBank/DDBJ whole genome shotgun (WGS) entry which is preliminary data.</text>
</comment>
<name>A0A7J0GGB6_9ERIC</name>
<dbReference type="OrthoDB" id="1726447at2759"/>
<keyword evidence="1" id="KW-1133">Transmembrane helix</keyword>
<proteinExistence type="predicted"/>
<gene>
    <name evidence="2" type="ORF">Acr_21g0004620</name>
</gene>
<evidence type="ECO:0000313" key="3">
    <source>
        <dbReference type="Proteomes" id="UP000585474"/>
    </source>
</evidence>
<protein>
    <submittedName>
        <fullName evidence="2">Uncharacterized protein</fullName>
    </submittedName>
</protein>
<keyword evidence="1" id="KW-0472">Membrane</keyword>
<dbReference type="EMBL" id="BJWL01000021">
    <property type="protein sequence ID" value="GFZ09863.1"/>
    <property type="molecule type" value="Genomic_DNA"/>
</dbReference>
<feature type="transmembrane region" description="Helical" evidence="1">
    <location>
        <begin position="247"/>
        <end position="273"/>
    </location>
</feature>
<feature type="transmembrane region" description="Helical" evidence="1">
    <location>
        <begin position="293"/>
        <end position="312"/>
    </location>
</feature>